<feature type="transmembrane region" description="Helical" evidence="9">
    <location>
        <begin position="54"/>
        <end position="73"/>
    </location>
</feature>
<sequence length="501" mass="56325">MVCWEKPRTSSWVYPTAVLSLYGFFANCRVAEPFLTPYLIGPHKNISEEVVTNYLFPIWTYSYLAFLFPVFLLTDFLRYKPLIMLQGLFLVTNYILLCFAPGLPAMVFLQVNYAVVTSTEVAYFSYIYSVIPVENYQRATGYLRSAMLAGYTFGASLGQVLISVAGVDYFYINTITLGIVSMAFLISFCLPMPQRSLFFKGKKAAALGSRSQEERPPRPTEPVMYKDEASSGTEKMEDSSTGWWSRENVAAAGHVLWQSFRESYSSRHLIYWSLWWALATAGYVQVFNYIQLMWDHIEPSATSSIYNGGVEAACSLVGAAAAFFVGYIKMNWAVWGELALGLFSTLATCAVFLLALASNIWVCYAGYIIFKSCYMLLITITTFQIASNLSMECYALTFGINTFVALSLQTILTFIFVDEAVLGLDIVTQFIIYGSYYAVISVLFLIRGTYTACVNHRRSEHTEEKGQEPSPSNRINHMSKEQSCLSTFSVDTGIYAKQPQH</sequence>
<dbReference type="Gene3D" id="1.20.1250.20">
    <property type="entry name" value="MFS general substrate transporter like domains"/>
    <property type="match status" value="1"/>
</dbReference>
<evidence type="ECO:0000256" key="1">
    <source>
        <dbReference type="ARBA" id="ARBA00004141"/>
    </source>
</evidence>
<evidence type="ECO:0000256" key="9">
    <source>
        <dbReference type="SAM" id="Phobius"/>
    </source>
</evidence>
<accession>A0A3Q3W617</accession>
<dbReference type="SUPFAM" id="SSF103473">
    <property type="entry name" value="MFS general substrate transporter"/>
    <property type="match status" value="1"/>
</dbReference>
<feature type="transmembrane region" description="Helical" evidence="9">
    <location>
        <begin position="269"/>
        <end position="290"/>
    </location>
</feature>
<feature type="transmembrane region" description="Helical" evidence="9">
    <location>
        <begin position="429"/>
        <end position="450"/>
    </location>
</feature>
<feature type="transmembrane region" description="Helical" evidence="9">
    <location>
        <begin position="170"/>
        <end position="190"/>
    </location>
</feature>
<feature type="compositionally biased region" description="Polar residues" evidence="8">
    <location>
        <begin position="469"/>
        <end position="480"/>
    </location>
</feature>
<reference evidence="10" key="2">
    <citation type="submission" date="2025-09" db="UniProtKB">
        <authorList>
            <consortium name="Ensembl"/>
        </authorList>
    </citation>
    <scope>IDENTIFICATION</scope>
</reference>
<feature type="transmembrane region" description="Helical" evidence="9">
    <location>
        <begin position="310"/>
        <end position="328"/>
    </location>
</feature>
<comment type="subcellular location">
    <subcellularLocation>
        <location evidence="1 7">Membrane</location>
        <topology evidence="1 7">Multi-pass membrane protein</topology>
    </subcellularLocation>
</comment>
<reference evidence="10" key="1">
    <citation type="submission" date="2025-08" db="UniProtKB">
        <authorList>
            <consortium name="Ensembl"/>
        </authorList>
    </citation>
    <scope>IDENTIFICATION</scope>
</reference>
<evidence type="ECO:0000256" key="3">
    <source>
        <dbReference type="ARBA" id="ARBA00022448"/>
    </source>
</evidence>
<evidence type="ECO:0000256" key="4">
    <source>
        <dbReference type="ARBA" id="ARBA00022692"/>
    </source>
</evidence>
<evidence type="ECO:0000256" key="5">
    <source>
        <dbReference type="ARBA" id="ARBA00022989"/>
    </source>
</evidence>
<name>A0A3Q3W617_MOLML</name>
<feature type="region of interest" description="Disordered" evidence="8">
    <location>
        <begin position="459"/>
        <end position="480"/>
    </location>
</feature>
<dbReference type="OMA" id="DIWACYA"/>
<proteinExistence type="inferred from homology"/>
<dbReference type="Proteomes" id="UP000261620">
    <property type="component" value="Unplaced"/>
</dbReference>
<protein>
    <submittedName>
        <fullName evidence="10">Uncharacterized protein</fullName>
    </submittedName>
</protein>
<evidence type="ECO:0000313" key="10">
    <source>
        <dbReference type="Ensembl" id="ENSMMOP00000011831.1"/>
    </source>
</evidence>
<feature type="transmembrane region" description="Helical" evidence="9">
    <location>
        <begin position="143"/>
        <end position="164"/>
    </location>
</feature>
<comment type="similarity">
    <text evidence="2 7">Belongs to the reduced folate carrier (RFC) transporter (TC 2.A.48) family.</text>
</comment>
<keyword evidence="6 7" id="KW-0472">Membrane</keyword>
<dbReference type="InterPro" id="IPR036259">
    <property type="entry name" value="MFS_trans_sf"/>
</dbReference>
<evidence type="ECO:0000256" key="7">
    <source>
        <dbReference type="PIRNR" id="PIRNR028739"/>
    </source>
</evidence>
<keyword evidence="3 7" id="KW-0813">Transport</keyword>
<keyword evidence="11" id="KW-1185">Reference proteome</keyword>
<dbReference type="PIRSF" id="PIRSF028739">
    <property type="entry name" value="Folate_carrier"/>
    <property type="match status" value="1"/>
</dbReference>
<dbReference type="Pfam" id="PF01770">
    <property type="entry name" value="Folate_carrier"/>
    <property type="match status" value="1"/>
</dbReference>
<dbReference type="PANTHER" id="PTHR10686">
    <property type="entry name" value="FOLATE TRANSPORTER"/>
    <property type="match status" value="1"/>
</dbReference>
<dbReference type="NCBIfam" id="TIGR00806">
    <property type="entry name" value="rfc"/>
    <property type="match status" value="1"/>
</dbReference>
<evidence type="ECO:0000256" key="6">
    <source>
        <dbReference type="ARBA" id="ARBA00023136"/>
    </source>
</evidence>
<evidence type="ECO:0000313" key="11">
    <source>
        <dbReference type="Proteomes" id="UP000261620"/>
    </source>
</evidence>
<feature type="transmembrane region" description="Helical" evidence="9">
    <location>
        <begin position="368"/>
        <end position="386"/>
    </location>
</feature>
<dbReference type="InterPro" id="IPR002666">
    <property type="entry name" value="Folate_carrier"/>
</dbReference>
<feature type="transmembrane region" description="Helical" evidence="9">
    <location>
        <begin position="340"/>
        <end position="362"/>
    </location>
</feature>
<organism evidence="10 11">
    <name type="scientific">Mola mola</name>
    <name type="common">Ocean sunfish</name>
    <name type="synonym">Tetraodon mola</name>
    <dbReference type="NCBI Taxonomy" id="94237"/>
    <lineage>
        <taxon>Eukaryota</taxon>
        <taxon>Metazoa</taxon>
        <taxon>Chordata</taxon>
        <taxon>Craniata</taxon>
        <taxon>Vertebrata</taxon>
        <taxon>Euteleostomi</taxon>
        <taxon>Actinopterygii</taxon>
        <taxon>Neopterygii</taxon>
        <taxon>Teleostei</taxon>
        <taxon>Neoteleostei</taxon>
        <taxon>Acanthomorphata</taxon>
        <taxon>Eupercaria</taxon>
        <taxon>Tetraodontiformes</taxon>
        <taxon>Molidae</taxon>
        <taxon>Mola</taxon>
    </lineage>
</organism>
<dbReference type="Ensembl" id="ENSMMOT00000012031.1">
    <property type="protein sequence ID" value="ENSMMOP00000011831.1"/>
    <property type="gene ID" value="ENSMMOG00000009091.1"/>
</dbReference>
<feature type="region of interest" description="Disordered" evidence="8">
    <location>
        <begin position="208"/>
        <end position="239"/>
    </location>
</feature>
<dbReference type="GO" id="GO:0005886">
    <property type="term" value="C:plasma membrane"/>
    <property type="evidence" value="ECO:0007669"/>
    <property type="project" value="UniProtKB-UniRule"/>
</dbReference>
<dbReference type="AlphaFoldDB" id="A0A3Q3W617"/>
<evidence type="ECO:0000256" key="2">
    <source>
        <dbReference type="ARBA" id="ARBA00005773"/>
    </source>
</evidence>
<dbReference type="FunFam" id="1.20.1250.20:FF:000225">
    <property type="entry name" value="Solute carrier family 19 member 1"/>
    <property type="match status" value="1"/>
</dbReference>
<dbReference type="PANTHER" id="PTHR10686:SF38">
    <property type="entry name" value="THIAMINE TRANSPORTER 2 ISOFORM X1"/>
    <property type="match status" value="1"/>
</dbReference>
<feature type="transmembrane region" description="Helical" evidence="9">
    <location>
        <begin position="393"/>
        <end position="417"/>
    </location>
</feature>
<evidence type="ECO:0000256" key="8">
    <source>
        <dbReference type="SAM" id="MobiDB-lite"/>
    </source>
</evidence>
<feature type="compositionally biased region" description="Basic and acidic residues" evidence="8">
    <location>
        <begin position="211"/>
        <end position="238"/>
    </location>
</feature>
<dbReference type="GO" id="GO:0090482">
    <property type="term" value="F:vitamin transmembrane transporter activity"/>
    <property type="evidence" value="ECO:0007669"/>
    <property type="project" value="InterPro"/>
</dbReference>
<keyword evidence="5 9" id="KW-1133">Transmembrane helix</keyword>
<keyword evidence="4 9" id="KW-0812">Transmembrane</keyword>
<feature type="transmembrane region" description="Helical" evidence="9">
    <location>
        <begin position="85"/>
        <end position="107"/>
    </location>
</feature>